<feature type="compositionally biased region" description="Pro residues" evidence="1">
    <location>
        <begin position="387"/>
        <end position="406"/>
    </location>
</feature>
<feature type="chain" id="PRO_5046417462" evidence="2">
    <location>
        <begin position="35"/>
        <end position="406"/>
    </location>
</feature>
<feature type="non-terminal residue" evidence="3">
    <location>
        <position position="406"/>
    </location>
</feature>
<name>A0ABQ5S8C2_9CHLO</name>
<keyword evidence="4" id="KW-1185">Reference proteome</keyword>
<feature type="signal peptide" evidence="2">
    <location>
        <begin position="1"/>
        <end position="34"/>
    </location>
</feature>
<reference evidence="3 4" key="1">
    <citation type="journal article" date="2023" name="IScience">
        <title>Expanded male sex-determining region conserved during the evolution of homothallism in the green alga Volvox.</title>
        <authorList>
            <person name="Yamamoto K."/>
            <person name="Matsuzaki R."/>
            <person name="Mahakham W."/>
            <person name="Heman W."/>
            <person name="Sekimoto H."/>
            <person name="Kawachi M."/>
            <person name="Minakuchi Y."/>
            <person name="Toyoda A."/>
            <person name="Nozaki H."/>
        </authorList>
    </citation>
    <scope>NUCLEOTIDE SEQUENCE [LARGE SCALE GENOMIC DNA]</scope>
    <source>
        <strain evidence="3 4">NIES-4468</strain>
    </source>
</reference>
<keyword evidence="2" id="KW-0732">Signal</keyword>
<dbReference type="EMBL" id="BSDZ01000025">
    <property type="protein sequence ID" value="GLI65753.1"/>
    <property type="molecule type" value="Genomic_DNA"/>
</dbReference>
<accession>A0ABQ5S8C2</accession>
<feature type="region of interest" description="Disordered" evidence="1">
    <location>
        <begin position="384"/>
        <end position="406"/>
    </location>
</feature>
<comment type="caution">
    <text evidence="3">The sequence shown here is derived from an EMBL/GenBank/DDBJ whole genome shotgun (WGS) entry which is preliminary data.</text>
</comment>
<evidence type="ECO:0000256" key="1">
    <source>
        <dbReference type="SAM" id="MobiDB-lite"/>
    </source>
</evidence>
<proteinExistence type="predicted"/>
<sequence>MEAASNGRVKRKIINTCFLLFLWVLSSNFGSLYAADRIQHHHLYLATTTITSSEDSATFSIASSDGISDPAVEVTSAEDPAVGAATGVGDNISDAAVAPTVRVGVYWHTSNIAPHLDGDNRPQHLQSQLQTLGFDVAHITSPKAELSIIAATNSSQTSDGGLGRTGLHVYVVPHAACAESYTDVEDMGAVANFLRGGGLVVLTGGGPDPQGSSFRDFIQQALDYTGSWVSCEALRTNTHTPFGALVRNVRGTLDFLPVERSSVSWVPELEDAENIVAYTRCVHEDAASMSWPLYNVAAADESQVVAQVFGKKGAAGAVLWLGYDWHGGLQKNWGDLLGEVIRDFARDNEIKDKSPMHPIKELFTSVQLSRDKMNHYHAKRRLLLINSPPPSPPPSSSPPSSPPPAS</sequence>
<evidence type="ECO:0000313" key="4">
    <source>
        <dbReference type="Proteomes" id="UP001165090"/>
    </source>
</evidence>
<dbReference type="Proteomes" id="UP001165090">
    <property type="component" value="Unassembled WGS sequence"/>
</dbReference>
<organism evidence="3 4">
    <name type="scientific">Volvox africanus</name>
    <dbReference type="NCBI Taxonomy" id="51714"/>
    <lineage>
        <taxon>Eukaryota</taxon>
        <taxon>Viridiplantae</taxon>
        <taxon>Chlorophyta</taxon>
        <taxon>core chlorophytes</taxon>
        <taxon>Chlorophyceae</taxon>
        <taxon>CS clade</taxon>
        <taxon>Chlamydomonadales</taxon>
        <taxon>Volvocaceae</taxon>
        <taxon>Volvox</taxon>
    </lineage>
</organism>
<gene>
    <name evidence="3" type="ORF">VaNZ11_009353</name>
</gene>
<evidence type="ECO:0000256" key="2">
    <source>
        <dbReference type="SAM" id="SignalP"/>
    </source>
</evidence>
<protein>
    <submittedName>
        <fullName evidence="3">Uncharacterized protein</fullName>
    </submittedName>
</protein>
<evidence type="ECO:0000313" key="3">
    <source>
        <dbReference type="EMBL" id="GLI65753.1"/>
    </source>
</evidence>